<keyword evidence="9" id="KW-1185">Reference proteome</keyword>
<dbReference type="InterPro" id="IPR007219">
    <property type="entry name" value="XnlR_reg_dom"/>
</dbReference>
<dbReference type="Pfam" id="PF00172">
    <property type="entry name" value="Zn_clus"/>
    <property type="match status" value="1"/>
</dbReference>
<keyword evidence="2" id="KW-0805">Transcription regulation</keyword>
<dbReference type="SMART" id="SM00066">
    <property type="entry name" value="GAL4"/>
    <property type="match status" value="1"/>
</dbReference>
<dbReference type="PROSITE" id="PS50048">
    <property type="entry name" value="ZN2_CY6_FUNGAL_2"/>
    <property type="match status" value="1"/>
</dbReference>
<dbReference type="CDD" id="cd00067">
    <property type="entry name" value="GAL4"/>
    <property type="match status" value="1"/>
</dbReference>
<gene>
    <name evidence="8" type="ORF">ASPZODRAFT_127554</name>
</gene>
<proteinExistence type="predicted"/>
<dbReference type="Gene3D" id="4.10.240.10">
    <property type="entry name" value="Zn(2)-C6 fungal-type DNA-binding domain"/>
    <property type="match status" value="1"/>
</dbReference>
<dbReference type="OrthoDB" id="5296287at2759"/>
<evidence type="ECO:0000313" key="8">
    <source>
        <dbReference type="EMBL" id="OJJ51476.1"/>
    </source>
</evidence>
<accession>A0A1L9SWC0</accession>
<evidence type="ECO:0000256" key="5">
    <source>
        <dbReference type="ARBA" id="ARBA00023242"/>
    </source>
</evidence>
<dbReference type="AlphaFoldDB" id="A0A1L9SWC0"/>
<dbReference type="PANTHER" id="PTHR47654:SF3">
    <property type="entry name" value="ZN(II)2CYS6 TRANSCRIPTION FACTOR (EUROFUNG)"/>
    <property type="match status" value="1"/>
</dbReference>
<dbReference type="PROSITE" id="PS00463">
    <property type="entry name" value="ZN2_CY6_FUNGAL_1"/>
    <property type="match status" value="1"/>
</dbReference>
<evidence type="ECO:0000256" key="3">
    <source>
        <dbReference type="ARBA" id="ARBA00023125"/>
    </source>
</evidence>
<evidence type="ECO:0000256" key="1">
    <source>
        <dbReference type="ARBA" id="ARBA00022723"/>
    </source>
</evidence>
<dbReference type="Pfam" id="PF04082">
    <property type="entry name" value="Fungal_trans"/>
    <property type="match status" value="1"/>
</dbReference>
<dbReference type="Proteomes" id="UP000184188">
    <property type="component" value="Unassembled WGS sequence"/>
</dbReference>
<feature type="region of interest" description="Disordered" evidence="6">
    <location>
        <begin position="163"/>
        <end position="194"/>
    </location>
</feature>
<evidence type="ECO:0000256" key="4">
    <source>
        <dbReference type="ARBA" id="ARBA00023163"/>
    </source>
</evidence>
<feature type="region of interest" description="Disordered" evidence="6">
    <location>
        <begin position="796"/>
        <end position="815"/>
    </location>
</feature>
<dbReference type="SUPFAM" id="SSF57701">
    <property type="entry name" value="Zn2/Cys6 DNA-binding domain"/>
    <property type="match status" value="1"/>
</dbReference>
<feature type="compositionally biased region" description="Polar residues" evidence="6">
    <location>
        <begin position="1"/>
        <end position="21"/>
    </location>
</feature>
<evidence type="ECO:0000259" key="7">
    <source>
        <dbReference type="PROSITE" id="PS50048"/>
    </source>
</evidence>
<protein>
    <recommendedName>
        <fullName evidence="7">Zn(2)-C6 fungal-type domain-containing protein</fullName>
    </recommendedName>
</protein>
<dbReference type="CDD" id="cd12148">
    <property type="entry name" value="fungal_TF_MHR"/>
    <property type="match status" value="1"/>
</dbReference>
<dbReference type="InterPro" id="IPR036864">
    <property type="entry name" value="Zn2-C6_fun-type_DNA-bd_sf"/>
</dbReference>
<keyword evidence="1" id="KW-0479">Metal-binding</keyword>
<keyword evidence="5" id="KW-0539">Nucleus</keyword>
<keyword evidence="3" id="KW-0238">DNA-binding</keyword>
<dbReference type="EMBL" id="KV878336">
    <property type="protein sequence ID" value="OJJ51476.1"/>
    <property type="molecule type" value="Genomic_DNA"/>
</dbReference>
<reference evidence="9" key="1">
    <citation type="journal article" date="2017" name="Genome Biol.">
        <title>Comparative genomics reveals high biological diversity and specific adaptations in the industrially and medically important fungal genus Aspergillus.</title>
        <authorList>
            <person name="de Vries R.P."/>
            <person name="Riley R."/>
            <person name="Wiebenga A."/>
            <person name="Aguilar-Osorio G."/>
            <person name="Amillis S."/>
            <person name="Uchima C.A."/>
            <person name="Anderluh G."/>
            <person name="Asadollahi M."/>
            <person name="Askin M."/>
            <person name="Barry K."/>
            <person name="Battaglia E."/>
            <person name="Bayram O."/>
            <person name="Benocci T."/>
            <person name="Braus-Stromeyer S.A."/>
            <person name="Caldana C."/>
            <person name="Canovas D."/>
            <person name="Cerqueira G.C."/>
            <person name="Chen F."/>
            <person name="Chen W."/>
            <person name="Choi C."/>
            <person name="Clum A."/>
            <person name="Dos Santos R.A."/>
            <person name="Damasio A.R."/>
            <person name="Diallinas G."/>
            <person name="Emri T."/>
            <person name="Fekete E."/>
            <person name="Flipphi M."/>
            <person name="Freyberg S."/>
            <person name="Gallo A."/>
            <person name="Gournas C."/>
            <person name="Habgood R."/>
            <person name="Hainaut M."/>
            <person name="Harispe M.L."/>
            <person name="Henrissat B."/>
            <person name="Hilden K.S."/>
            <person name="Hope R."/>
            <person name="Hossain A."/>
            <person name="Karabika E."/>
            <person name="Karaffa L."/>
            <person name="Karanyi Z."/>
            <person name="Krasevec N."/>
            <person name="Kuo A."/>
            <person name="Kusch H."/>
            <person name="LaButti K."/>
            <person name="Lagendijk E.L."/>
            <person name="Lapidus A."/>
            <person name="Levasseur A."/>
            <person name="Lindquist E."/>
            <person name="Lipzen A."/>
            <person name="Logrieco A.F."/>
            <person name="MacCabe A."/>
            <person name="Maekelae M.R."/>
            <person name="Malavazi I."/>
            <person name="Melin P."/>
            <person name="Meyer V."/>
            <person name="Mielnichuk N."/>
            <person name="Miskei M."/>
            <person name="Molnar A.P."/>
            <person name="Mule G."/>
            <person name="Ngan C.Y."/>
            <person name="Orejas M."/>
            <person name="Orosz E."/>
            <person name="Ouedraogo J.P."/>
            <person name="Overkamp K.M."/>
            <person name="Park H.-S."/>
            <person name="Perrone G."/>
            <person name="Piumi F."/>
            <person name="Punt P.J."/>
            <person name="Ram A.F."/>
            <person name="Ramon A."/>
            <person name="Rauscher S."/>
            <person name="Record E."/>
            <person name="Riano-Pachon D.M."/>
            <person name="Robert V."/>
            <person name="Roehrig J."/>
            <person name="Ruller R."/>
            <person name="Salamov A."/>
            <person name="Salih N.S."/>
            <person name="Samson R.A."/>
            <person name="Sandor E."/>
            <person name="Sanguinetti M."/>
            <person name="Schuetze T."/>
            <person name="Sepcic K."/>
            <person name="Shelest E."/>
            <person name="Sherlock G."/>
            <person name="Sophianopoulou V."/>
            <person name="Squina F.M."/>
            <person name="Sun H."/>
            <person name="Susca A."/>
            <person name="Todd R.B."/>
            <person name="Tsang A."/>
            <person name="Unkles S.E."/>
            <person name="van de Wiele N."/>
            <person name="van Rossen-Uffink D."/>
            <person name="Oliveira J.V."/>
            <person name="Vesth T.C."/>
            <person name="Visser J."/>
            <person name="Yu J.-H."/>
            <person name="Zhou M."/>
            <person name="Andersen M.R."/>
            <person name="Archer D.B."/>
            <person name="Baker S.E."/>
            <person name="Benoit I."/>
            <person name="Brakhage A.A."/>
            <person name="Braus G.H."/>
            <person name="Fischer R."/>
            <person name="Frisvad J.C."/>
            <person name="Goldman G.H."/>
            <person name="Houbraken J."/>
            <person name="Oakley B."/>
            <person name="Pocsi I."/>
            <person name="Scazzocchio C."/>
            <person name="Seiboth B."/>
            <person name="vanKuyk P.A."/>
            <person name="Wortman J."/>
            <person name="Dyer P.S."/>
            <person name="Grigoriev I.V."/>
        </authorList>
    </citation>
    <scope>NUCLEOTIDE SEQUENCE [LARGE SCALE GENOMIC DNA]</scope>
    <source>
        <strain evidence="9">CBS 506.65</strain>
    </source>
</reference>
<dbReference type="InterPro" id="IPR001138">
    <property type="entry name" value="Zn2Cys6_DnaBD"/>
</dbReference>
<dbReference type="GO" id="GO:0003677">
    <property type="term" value="F:DNA binding"/>
    <property type="evidence" value="ECO:0007669"/>
    <property type="project" value="UniProtKB-KW"/>
</dbReference>
<dbReference type="RefSeq" id="XP_022585986.1">
    <property type="nucleotide sequence ID" value="XM_022721781.1"/>
</dbReference>
<dbReference type="GO" id="GO:0000981">
    <property type="term" value="F:DNA-binding transcription factor activity, RNA polymerase II-specific"/>
    <property type="evidence" value="ECO:0007669"/>
    <property type="project" value="InterPro"/>
</dbReference>
<evidence type="ECO:0000256" key="2">
    <source>
        <dbReference type="ARBA" id="ARBA00023015"/>
    </source>
</evidence>
<dbReference type="GO" id="GO:0006351">
    <property type="term" value="P:DNA-templated transcription"/>
    <property type="evidence" value="ECO:0007669"/>
    <property type="project" value="InterPro"/>
</dbReference>
<dbReference type="VEuPathDB" id="FungiDB:ASPZODRAFT_127554"/>
<dbReference type="GeneID" id="34608246"/>
<feature type="compositionally biased region" description="Low complexity" evidence="6">
    <location>
        <begin position="22"/>
        <end position="31"/>
    </location>
</feature>
<dbReference type="InterPro" id="IPR053230">
    <property type="entry name" value="Trans_reg_galc"/>
</dbReference>
<organism evidence="8 9">
    <name type="scientific">Penicilliopsis zonata CBS 506.65</name>
    <dbReference type="NCBI Taxonomy" id="1073090"/>
    <lineage>
        <taxon>Eukaryota</taxon>
        <taxon>Fungi</taxon>
        <taxon>Dikarya</taxon>
        <taxon>Ascomycota</taxon>
        <taxon>Pezizomycotina</taxon>
        <taxon>Eurotiomycetes</taxon>
        <taxon>Eurotiomycetidae</taxon>
        <taxon>Eurotiales</taxon>
        <taxon>Aspergillaceae</taxon>
        <taxon>Penicilliopsis</taxon>
    </lineage>
</organism>
<sequence>MEQASDSTPSQADSLQVPTRQSKSSSNPLSSPGETPQTSSGRSDFFAAHGAPRPVPPSNAKVAIPRQRTNTVHRATRRVPRACESCRQRKTKCSGDTPVCRQCRELRVHCQYPVSWRERTKKQMDRLTARAHDFEALLNEIGNSVGGKTAESIRQLLDKHSLDHDFHSADPNSHSEVSRDEPEISSPSSIGSLDAIDRVEEDLNRSESSRATGYMGKNSEVVWMQRLLKEAEQRSKGQAGTWEPDMEHSPSGADLSINSMNYHLDDIDISVPEPVQMDWIPPRNIADHLFEDYLKTVHPFFPIINRPLFTAQYTTFFDRHGQPNAKWMAILNMIFAISAKHAHLTQAPWRGEEKDHLYYFTRARFLSMNGDVLFSHPDLQQVQVEGLISFYLLASDQINRAWTISALAIRSAISLGINMKIMTDSTPNTAKEARYRVWWCLYTFEHKLGIMTGRATCILDGICTSPLPIPFEEDHLQDPIPTQLLNDPNMRDEKVGSAVASSLVRLMPLNPTNGKEAHHSDLPRNTSFLKSIPPNQGLCFLYYTDLAVIAQEIIDKVYSAQCAMTPWAHIENRIGELKARIDLWYSCLPEVYDFTKKKDDDGPELIRGKLRLAFHYYSSRIILGRPCLCRRDARATSPTKNESFSHKMAVVALESAMGLLDLIPDEPDAIQLYQITPWWCVLHYMMQTVTVLLLELSFGSVHMPQREKIILESTKKGIRWLFAMSEYSTASRRAWQLCDNTLRRIAIGMEYDVEDMPSFIYQRKPESPIRAPDVDSGLPSMVSPTPYSWGDGLNATPTTNGFHQEAHGYTVPQQPPLTSNYMQDAFGLVDRPIESDTFFPYDPISGEFIRSFFPNPTDGDQKDPWME</sequence>
<feature type="domain" description="Zn(2)-C6 fungal-type" evidence="7">
    <location>
        <begin position="82"/>
        <end position="112"/>
    </location>
</feature>
<evidence type="ECO:0000256" key="6">
    <source>
        <dbReference type="SAM" id="MobiDB-lite"/>
    </source>
</evidence>
<dbReference type="SMART" id="SM00906">
    <property type="entry name" value="Fungal_trans"/>
    <property type="match status" value="1"/>
</dbReference>
<evidence type="ECO:0000313" key="9">
    <source>
        <dbReference type="Proteomes" id="UP000184188"/>
    </source>
</evidence>
<dbReference type="PANTHER" id="PTHR47654">
    <property type="entry name" value="ZN(II)2CYS6 TRANSCRIPTION FACTOR (EUROFUNG)-RELATED"/>
    <property type="match status" value="1"/>
</dbReference>
<keyword evidence="4" id="KW-0804">Transcription</keyword>
<name>A0A1L9SWC0_9EURO</name>
<dbReference type="GO" id="GO:0008270">
    <property type="term" value="F:zinc ion binding"/>
    <property type="evidence" value="ECO:0007669"/>
    <property type="project" value="InterPro"/>
</dbReference>
<feature type="region of interest" description="Disordered" evidence="6">
    <location>
        <begin position="1"/>
        <end position="76"/>
    </location>
</feature>
<feature type="compositionally biased region" description="Polar residues" evidence="6">
    <location>
        <begin position="32"/>
        <end position="42"/>
    </location>
</feature>